<protein>
    <submittedName>
        <fullName evidence="1">Uncharacterized protein</fullName>
    </submittedName>
</protein>
<dbReference type="SUPFAM" id="SSF57783">
    <property type="entry name" value="Zinc beta-ribbon"/>
    <property type="match status" value="1"/>
</dbReference>
<gene>
    <name evidence="1" type="ORF">BP422_15470</name>
</gene>
<dbReference type="EMBL" id="CP018145">
    <property type="protein sequence ID" value="ASJ54841.1"/>
    <property type="molecule type" value="Genomic_DNA"/>
</dbReference>
<reference evidence="1 2" key="1">
    <citation type="submission" date="2016-11" db="EMBL/GenBank/DDBJ databases">
        <authorList>
            <person name="Jaros S."/>
            <person name="Januszkiewicz K."/>
            <person name="Wedrychowicz H."/>
        </authorList>
    </citation>
    <scope>NUCLEOTIDE SEQUENCE [LARGE SCALE GENOMIC DNA]</scope>
    <source>
        <strain evidence="1 2">NF2</strain>
    </source>
</reference>
<evidence type="ECO:0000313" key="2">
    <source>
        <dbReference type="Proteomes" id="UP000197781"/>
    </source>
</evidence>
<name>A0A220MII3_9BACL</name>
<dbReference type="AlphaFoldDB" id="A0A220MII3"/>
<dbReference type="KEGG" id="bfm:BP422_15470"/>
<sequence length="59" mass="6857">MKRIYRTYADTEVYKLAVNVECPHCGNEQQEIDTDECGKTYVIECGDCGEQYEMYFDAS</sequence>
<organism evidence="1 2">
    <name type="scientific">Brevibacillus formosus</name>
    <dbReference type="NCBI Taxonomy" id="54913"/>
    <lineage>
        <taxon>Bacteria</taxon>
        <taxon>Bacillati</taxon>
        <taxon>Bacillota</taxon>
        <taxon>Bacilli</taxon>
        <taxon>Bacillales</taxon>
        <taxon>Paenibacillaceae</taxon>
        <taxon>Brevibacillus</taxon>
    </lineage>
</organism>
<proteinExistence type="predicted"/>
<accession>A0A220MII3</accession>
<dbReference type="RefSeq" id="WP_088908551.1">
    <property type="nucleotide sequence ID" value="NZ_CP018145.1"/>
</dbReference>
<evidence type="ECO:0000313" key="1">
    <source>
        <dbReference type="EMBL" id="ASJ54841.1"/>
    </source>
</evidence>
<dbReference type="Proteomes" id="UP000197781">
    <property type="component" value="Chromosome"/>
</dbReference>